<evidence type="ECO:0000313" key="1">
    <source>
        <dbReference type="EMBL" id="GAA0164757.1"/>
    </source>
</evidence>
<sequence length="350" mass="40107">MSSSNKSSQLPDYLDRRGWVVPVNLEMANQERQRVTRTLLGVFADAEFFTSDYSTCVRLRATSTFNGLLDRRENLVPKVKERQDWPCRSLLKKMVSQKILKFLPRKMLSQKDIMKTGPLSEILSKNTVKNYRVEWTEEWDEVLNIAGFDQGQCSIYNFDPNSKSGSSSRRRRSSGSESIWLSASSNFGSLVFFFAGFVVCRSETMISIYGIVADTMLNWTTLVERKVMGFGTTLREMEDRNNTHFLVFGPWKNIKELPKNIASLFGCLDTQGTSICKLQWSTNQEIPTSFRLKLMVELLLGQGYQCLGNLNNWGDEIARAQKHILQTGEKRKRISIVATLETTNRQTKKK</sequence>
<dbReference type="Proteomes" id="UP001454036">
    <property type="component" value="Unassembled WGS sequence"/>
</dbReference>
<name>A0AAV3QRP7_LITER</name>
<protein>
    <submittedName>
        <fullName evidence="1">Uncharacterized protein</fullName>
    </submittedName>
</protein>
<reference evidence="1 2" key="1">
    <citation type="submission" date="2024-01" db="EMBL/GenBank/DDBJ databases">
        <title>The complete chloroplast genome sequence of Lithospermum erythrorhizon: insights into the phylogenetic relationship among Boraginaceae species and the maternal lineages of purple gromwells.</title>
        <authorList>
            <person name="Okada T."/>
            <person name="Watanabe K."/>
        </authorList>
    </citation>
    <scope>NUCLEOTIDE SEQUENCE [LARGE SCALE GENOMIC DNA]</scope>
</reference>
<dbReference type="AlphaFoldDB" id="A0AAV3QRP7"/>
<accession>A0AAV3QRP7</accession>
<organism evidence="1 2">
    <name type="scientific">Lithospermum erythrorhizon</name>
    <name type="common">Purple gromwell</name>
    <name type="synonym">Lithospermum officinale var. erythrorhizon</name>
    <dbReference type="NCBI Taxonomy" id="34254"/>
    <lineage>
        <taxon>Eukaryota</taxon>
        <taxon>Viridiplantae</taxon>
        <taxon>Streptophyta</taxon>
        <taxon>Embryophyta</taxon>
        <taxon>Tracheophyta</taxon>
        <taxon>Spermatophyta</taxon>
        <taxon>Magnoliopsida</taxon>
        <taxon>eudicotyledons</taxon>
        <taxon>Gunneridae</taxon>
        <taxon>Pentapetalae</taxon>
        <taxon>asterids</taxon>
        <taxon>lamiids</taxon>
        <taxon>Boraginales</taxon>
        <taxon>Boraginaceae</taxon>
        <taxon>Boraginoideae</taxon>
        <taxon>Lithospermeae</taxon>
        <taxon>Lithospermum</taxon>
    </lineage>
</organism>
<proteinExistence type="predicted"/>
<keyword evidence="2" id="KW-1185">Reference proteome</keyword>
<comment type="caution">
    <text evidence="1">The sequence shown here is derived from an EMBL/GenBank/DDBJ whole genome shotgun (WGS) entry which is preliminary data.</text>
</comment>
<dbReference type="EMBL" id="BAABME010005147">
    <property type="protein sequence ID" value="GAA0164757.1"/>
    <property type="molecule type" value="Genomic_DNA"/>
</dbReference>
<evidence type="ECO:0000313" key="2">
    <source>
        <dbReference type="Proteomes" id="UP001454036"/>
    </source>
</evidence>
<gene>
    <name evidence="1" type="ORF">LIER_20314</name>
</gene>